<sequence length="281" mass="29489">MSFHISQRFIDELLEEDCPYMDLTVEALGIGREPGLLTCHPKAACVVAGVEVAARLLESSGCRVACEAASGDRLEAGQVFLRAEGSAGAIHRSLKIAQNVMEYSSGIATRAAGMLESARKANPHVQLAVTRKHFPGTKRLSLAAAQAGGAIAHRLGLSDSLLVFDQHRVFTGGLDGFAARVSECRKAFPEQKLGAEVATPEEALLLARAGIDSIQCERFTCADLEETVRGVKAVNAAVQVLAAGGVTGENAEAVAATGVDVLVTTWAYFGKPADIKMVVSA</sequence>
<feature type="domain" description="Quinolinate phosphoribosyl transferase C-terminal" evidence="6">
    <location>
        <begin position="107"/>
        <end position="277"/>
    </location>
</feature>
<dbReference type="InterPro" id="IPR022412">
    <property type="entry name" value="Quinolinate_PRibosylTrfase_N"/>
</dbReference>
<evidence type="ECO:0000313" key="8">
    <source>
        <dbReference type="EMBL" id="EFV44858.1"/>
    </source>
</evidence>
<dbReference type="PANTHER" id="PTHR32179">
    <property type="entry name" value="NICOTINATE-NUCLEOTIDE PYROPHOSPHORYLASE [CARBOXYLATING]"/>
    <property type="match status" value="1"/>
</dbReference>
<evidence type="ECO:0000256" key="3">
    <source>
        <dbReference type="ARBA" id="ARBA00022676"/>
    </source>
</evidence>
<dbReference type="PIRSF" id="PIRSF006250">
    <property type="entry name" value="NadC_ModD"/>
    <property type="match status" value="1"/>
</dbReference>
<dbReference type="InterPro" id="IPR037128">
    <property type="entry name" value="Quinolinate_PRibosylTase_N_sf"/>
</dbReference>
<proteinExistence type="inferred from homology"/>
<dbReference type="GO" id="GO:0034213">
    <property type="term" value="P:quinolinate catabolic process"/>
    <property type="evidence" value="ECO:0007669"/>
    <property type="project" value="TreeGrafter"/>
</dbReference>
<evidence type="ECO:0000259" key="6">
    <source>
        <dbReference type="Pfam" id="PF01729"/>
    </source>
</evidence>
<dbReference type="GO" id="GO:0005737">
    <property type="term" value="C:cytoplasm"/>
    <property type="evidence" value="ECO:0007669"/>
    <property type="project" value="TreeGrafter"/>
</dbReference>
<dbReference type="SUPFAM" id="SSF51690">
    <property type="entry name" value="Nicotinate/Quinolinate PRTase C-terminal domain-like"/>
    <property type="match status" value="1"/>
</dbReference>
<dbReference type="SUPFAM" id="SSF54675">
    <property type="entry name" value="Nicotinate/Quinolinate PRTase N-terminal domain-like"/>
    <property type="match status" value="1"/>
</dbReference>
<dbReference type="InterPro" id="IPR013785">
    <property type="entry name" value="Aldolase_TIM"/>
</dbReference>
<dbReference type="GO" id="GO:0004514">
    <property type="term" value="F:nicotinate-nucleotide diphosphorylase (carboxylating) activity"/>
    <property type="evidence" value="ECO:0007669"/>
    <property type="project" value="InterPro"/>
</dbReference>
<dbReference type="Pfam" id="PF02749">
    <property type="entry name" value="QRPTase_N"/>
    <property type="match status" value="1"/>
</dbReference>
<keyword evidence="3 5" id="KW-0328">Glycosyltransferase</keyword>
<accession>E5Y591</accession>
<reference evidence="8 9" key="2">
    <citation type="submission" date="2013-04" db="EMBL/GenBank/DDBJ databases">
        <title>The Genome Sequence of Bilophila wadsworthia 3_1_6.</title>
        <authorList>
            <consortium name="The Broad Institute Genomics Platform"/>
            <person name="Earl A."/>
            <person name="Ward D."/>
            <person name="Feldgarden M."/>
            <person name="Gevers D."/>
            <person name="Sibley C."/>
            <person name="Strauss J."/>
            <person name="Allen-Vercoe E."/>
            <person name="Walker B."/>
            <person name="Young S."/>
            <person name="Zeng Q."/>
            <person name="Gargeya S."/>
            <person name="Fitzgerald M."/>
            <person name="Haas B."/>
            <person name="Abouelleil A."/>
            <person name="Allen A.W."/>
            <person name="Alvarado L."/>
            <person name="Arachchi H.M."/>
            <person name="Berlin A.M."/>
            <person name="Chapman S.B."/>
            <person name="Gainer-Dewar J."/>
            <person name="Goldberg J."/>
            <person name="Griggs A."/>
            <person name="Gujja S."/>
            <person name="Hansen M."/>
            <person name="Howarth C."/>
            <person name="Imamovic A."/>
            <person name="Ireland A."/>
            <person name="Larimer J."/>
            <person name="McCowan C."/>
            <person name="Murphy C."/>
            <person name="Pearson M."/>
            <person name="Poon T.W."/>
            <person name="Priest M."/>
            <person name="Roberts A."/>
            <person name="Saif S."/>
            <person name="Shea T."/>
            <person name="Sisk P."/>
            <person name="Sykes S."/>
            <person name="Wortman J."/>
            <person name="Nusbaum C."/>
            <person name="Birren B."/>
        </authorList>
    </citation>
    <scope>NUCLEOTIDE SEQUENCE [LARGE SCALE GENOMIC DNA]</scope>
    <source>
        <strain evidence="8 9">3_1_6</strain>
    </source>
</reference>
<dbReference type="Gene3D" id="3.90.1170.20">
    <property type="entry name" value="Quinolinate phosphoribosyl transferase, N-terminal domain"/>
    <property type="match status" value="1"/>
</dbReference>
<dbReference type="InterPro" id="IPR006242">
    <property type="entry name" value="ModD"/>
</dbReference>
<dbReference type="InterPro" id="IPR036068">
    <property type="entry name" value="Nicotinate_pribotase-like_C"/>
</dbReference>
<dbReference type="OrthoDB" id="9782546at2"/>
<gene>
    <name evidence="8" type="ORF">HMPREF0179_01354</name>
</gene>
<dbReference type="Gene3D" id="3.20.20.70">
    <property type="entry name" value="Aldolase class I"/>
    <property type="match status" value="1"/>
</dbReference>
<dbReference type="FunFam" id="3.20.20.70:FF:000030">
    <property type="entry name" value="Nicotinate-nucleotide pyrophosphorylase, carboxylating"/>
    <property type="match status" value="1"/>
</dbReference>
<keyword evidence="9" id="KW-1185">Reference proteome</keyword>
<dbReference type="NCBIfam" id="TIGR01334">
    <property type="entry name" value="modD"/>
    <property type="match status" value="1"/>
</dbReference>
<comment type="caution">
    <text evidence="8">The sequence shown here is derived from an EMBL/GenBank/DDBJ whole genome shotgun (WGS) entry which is preliminary data.</text>
</comment>
<evidence type="ECO:0000256" key="5">
    <source>
        <dbReference type="PIRNR" id="PIRNR006250"/>
    </source>
</evidence>
<dbReference type="Proteomes" id="UP000006034">
    <property type="component" value="Unassembled WGS sequence"/>
</dbReference>
<dbReference type="AlphaFoldDB" id="E5Y591"/>
<dbReference type="EMBL" id="ADCP02000001">
    <property type="protein sequence ID" value="EFV44858.1"/>
    <property type="molecule type" value="Genomic_DNA"/>
</dbReference>
<evidence type="ECO:0000256" key="1">
    <source>
        <dbReference type="ARBA" id="ARBA00009400"/>
    </source>
</evidence>
<comment type="similarity">
    <text evidence="1 5">Belongs to the NadC/ModD family.</text>
</comment>
<name>E5Y591_BILW3</name>
<feature type="domain" description="Quinolinate phosphoribosyl transferase N-terminal" evidence="7">
    <location>
        <begin position="22"/>
        <end position="105"/>
    </location>
</feature>
<organism evidence="8 9">
    <name type="scientific">Bilophila wadsworthia (strain 3_1_6)</name>
    <dbReference type="NCBI Taxonomy" id="563192"/>
    <lineage>
        <taxon>Bacteria</taxon>
        <taxon>Pseudomonadati</taxon>
        <taxon>Thermodesulfobacteriota</taxon>
        <taxon>Desulfovibrionia</taxon>
        <taxon>Desulfovibrionales</taxon>
        <taxon>Desulfovibrionaceae</taxon>
        <taxon>Bilophila</taxon>
    </lineage>
</organism>
<evidence type="ECO:0000256" key="4">
    <source>
        <dbReference type="ARBA" id="ARBA00022679"/>
    </source>
</evidence>
<dbReference type="RefSeq" id="WP_005026463.1">
    <property type="nucleotide sequence ID" value="NZ_KE150238.1"/>
</dbReference>
<dbReference type="HOGENOM" id="CLU_039622_2_1_7"/>
<dbReference type="GeneID" id="78086482"/>
<keyword evidence="4 5" id="KW-0808">Transferase</keyword>
<dbReference type="STRING" id="563192.HMPREF0179_01354"/>
<protein>
    <recommendedName>
        <fullName evidence="2">Putative pyrophosphorylase ModD</fullName>
    </recommendedName>
</protein>
<dbReference type="eggNOG" id="COG0157">
    <property type="taxonomic scope" value="Bacteria"/>
</dbReference>
<evidence type="ECO:0000313" key="9">
    <source>
        <dbReference type="Proteomes" id="UP000006034"/>
    </source>
</evidence>
<reference evidence="8 9" key="1">
    <citation type="submission" date="2010-10" db="EMBL/GenBank/DDBJ databases">
        <authorList>
            <consortium name="The Broad Institute Genome Sequencing Platform"/>
            <person name="Ward D."/>
            <person name="Earl A."/>
            <person name="Feldgarden M."/>
            <person name="Young S.K."/>
            <person name="Gargeya S."/>
            <person name="Zeng Q."/>
            <person name="Alvarado L."/>
            <person name="Berlin A."/>
            <person name="Bochicchio J."/>
            <person name="Chapman S.B."/>
            <person name="Chen Z."/>
            <person name="Freedman E."/>
            <person name="Gellesch M."/>
            <person name="Goldberg J."/>
            <person name="Griggs A."/>
            <person name="Gujja S."/>
            <person name="Heilman E."/>
            <person name="Heiman D."/>
            <person name="Howarth C."/>
            <person name="Mehta T."/>
            <person name="Neiman D."/>
            <person name="Pearson M."/>
            <person name="Roberts A."/>
            <person name="Saif S."/>
            <person name="Shea T."/>
            <person name="Shenoy N."/>
            <person name="Sisk P."/>
            <person name="Stolte C."/>
            <person name="Sykes S."/>
            <person name="White J."/>
            <person name="Yandava C."/>
            <person name="Allen-Vercoe E."/>
            <person name="Sibley C."/>
            <person name="Ambrose C.E."/>
            <person name="Strauss J."/>
            <person name="Daigneault M."/>
            <person name="Haas B."/>
            <person name="Nusbaum C."/>
            <person name="Birren B."/>
        </authorList>
    </citation>
    <scope>NUCLEOTIDE SEQUENCE [LARGE SCALE GENOMIC DNA]</scope>
    <source>
        <strain evidence="8 9">3_1_6</strain>
    </source>
</reference>
<dbReference type="PANTHER" id="PTHR32179:SF4">
    <property type="entry name" value="PYROPHOSPHORYLASE MODD-RELATED"/>
    <property type="match status" value="1"/>
</dbReference>
<dbReference type="InterPro" id="IPR002638">
    <property type="entry name" value="Quinolinate_PRibosylTrfase_C"/>
</dbReference>
<dbReference type="Pfam" id="PF01729">
    <property type="entry name" value="QRPTase_C"/>
    <property type="match status" value="1"/>
</dbReference>
<evidence type="ECO:0000259" key="7">
    <source>
        <dbReference type="Pfam" id="PF02749"/>
    </source>
</evidence>
<dbReference type="GO" id="GO:0009435">
    <property type="term" value="P:NAD+ biosynthetic process"/>
    <property type="evidence" value="ECO:0007669"/>
    <property type="project" value="InterPro"/>
</dbReference>
<dbReference type="InterPro" id="IPR027277">
    <property type="entry name" value="NadC/ModD"/>
</dbReference>
<evidence type="ECO:0000256" key="2">
    <source>
        <dbReference type="ARBA" id="ARBA00019205"/>
    </source>
</evidence>